<keyword evidence="1 6" id="KW-0597">Phosphoprotein</keyword>
<dbReference type="PANTHER" id="PTHR44688">
    <property type="entry name" value="DNA-BINDING TRANSCRIPTIONAL ACTIVATOR DEVR_DOSR"/>
    <property type="match status" value="1"/>
</dbReference>
<dbReference type="CDD" id="cd06170">
    <property type="entry name" value="LuxR_C_like"/>
    <property type="match status" value="1"/>
</dbReference>
<dbReference type="Proteomes" id="UP000494365">
    <property type="component" value="Unassembled WGS sequence"/>
</dbReference>
<dbReference type="InterPro" id="IPR036388">
    <property type="entry name" value="WH-like_DNA-bd_sf"/>
</dbReference>
<organism evidence="9 10">
    <name type="scientific">Paraburkholderia ultramafica</name>
    <dbReference type="NCBI Taxonomy" id="1544867"/>
    <lineage>
        <taxon>Bacteria</taxon>
        <taxon>Pseudomonadati</taxon>
        <taxon>Pseudomonadota</taxon>
        <taxon>Betaproteobacteria</taxon>
        <taxon>Burkholderiales</taxon>
        <taxon>Burkholderiaceae</taxon>
        <taxon>Paraburkholderia</taxon>
    </lineage>
</organism>
<evidence type="ECO:0000313" key="10">
    <source>
        <dbReference type="Proteomes" id="UP000494365"/>
    </source>
</evidence>
<dbReference type="SUPFAM" id="SSF46894">
    <property type="entry name" value="C-terminal effector domain of the bipartite response regulators"/>
    <property type="match status" value="1"/>
</dbReference>
<keyword evidence="4" id="KW-0238">DNA-binding</keyword>
<dbReference type="FunFam" id="3.40.50.2300:FF:000018">
    <property type="entry name" value="DNA-binding transcriptional regulator NtrC"/>
    <property type="match status" value="1"/>
</dbReference>
<dbReference type="InterPro" id="IPR000792">
    <property type="entry name" value="Tscrpt_reg_LuxR_C"/>
</dbReference>
<evidence type="ECO:0000313" key="9">
    <source>
        <dbReference type="EMBL" id="CAB3809341.1"/>
    </source>
</evidence>
<dbReference type="PROSITE" id="PS50110">
    <property type="entry name" value="RESPONSE_REGULATORY"/>
    <property type="match status" value="1"/>
</dbReference>
<evidence type="ECO:0000256" key="4">
    <source>
        <dbReference type="ARBA" id="ARBA00023125"/>
    </source>
</evidence>
<dbReference type="Gene3D" id="3.40.50.2300">
    <property type="match status" value="1"/>
</dbReference>
<accession>A0A6S7C3P5</accession>
<feature type="domain" description="Response regulatory" evidence="8">
    <location>
        <begin position="20"/>
        <end position="134"/>
    </location>
</feature>
<dbReference type="GO" id="GO:0000160">
    <property type="term" value="P:phosphorelay signal transduction system"/>
    <property type="evidence" value="ECO:0007669"/>
    <property type="project" value="UniProtKB-KW"/>
</dbReference>
<name>A0A6S7C3P5_9BURK</name>
<dbReference type="SMART" id="SM00421">
    <property type="entry name" value="HTH_LUXR"/>
    <property type="match status" value="1"/>
</dbReference>
<evidence type="ECO:0000256" key="5">
    <source>
        <dbReference type="ARBA" id="ARBA00023163"/>
    </source>
</evidence>
<dbReference type="SUPFAM" id="SSF52172">
    <property type="entry name" value="CheY-like"/>
    <property type="match status" value="1"/>
</dbReference>
<keyword evidence="3" id="KW-0805">Transcription regulation</keyword>
<keyword evidence="10" id="KW-1185">Reference proteome</keyword>
<dbReference type="CDD" id="cd17537">
    <property type="entry name" value="REC_FixJ"/>
    <property type="match status" value="1"/>
</dbReference>
<dbReference type="PANTHER" id="PTHR44688:SF16">
    <property type="entry name" value="DNA-BINDING TRANSCRIPTIONAL ACTIVATOR DEVR_DOSR"/>
    <property type="match status" value="1"/>
</dbReference>
<dbReference type="RefSeq" id="WP_175153844.1">
    <property type="nucleotide sequence ID" value="NZ_CADIKK010000071.1"/>
</dbReference>
<dbReference type="SMART" id="SM00448">
    <property type="entry name" value="REC"/>
    <property type="match status" value="1"/>
</dbReference>
<feature type="modified residue" description="4-aspartylphosphate" evidence="6">
    <location>
        <position position="69"/>
    </location>
</feature>
<proteinExistence type="predicted"/>
<dbReference type="Pfam" id="PF00196">
    <property type="entry name" value="GerE"/>
    <property type="match status" value="1"/>
</dbReference>
<sequence length="223" mass="24643">MISGLHSTSTQSADGRTPSVVYVVDDDESIRLALGDLLLSVGLRVETFGSSREFLAFPKDDVPSCLILDIRLRGESGLAFQEEAARYGLRMPILFITAHGDIEMTVKAMKAGALDFFPKPFRDQHMLDAVARALTRDAERLAAERSNAALRACYDSLTPREREIIGFVLAGLMNKQIASEINVSEITVKAHRAQAMRKMRAHTVADLVRKGEALGIEPHYMKK</sequence>
<reference evidence="9 10" key="1">
    <citation type="submission" date="2020-04" db="EMBL/GenBank/DDBJ databases">
        <authorList>
            <person name="De Canck E."/>
        </authorList>
    </citation>
    <scope>NUCLEOTIDE SEQUENCE [LARGE SCALE GENOMIC DNA]</scope>
    <source>
        <strain evidence="9 10">LMG 28614</strain>
    </source>
</reference>
<evidence type="ECO:0000256" key="2">
    <source>
        <dbReference type="ARBA" id="ARBA00023012"/>
    </source>
</evidence>
<dbReference type="PRINTS" id="PR00038">
    <property type="entry name" value="HTHLUXR"/>
</dbReference>
<dbReference type="InterPro" id="IPR016032">
    <property type="entry name" value="Sig_transdc_resp-reg_C-effctor"/>
</dbReference>
<feature type="domain" description="HTH luxR-type" evidence="7">
    <location>
        <begin position="150"/>
        <end position="215"/>
    </location>
</feature>
<evidence type="ECO:0000256" key="6">
    <source>
        <dbReference type="PROSITE-ProRule" id="PRU00169"/>
    </source>
</evidence>
<evidence type="ECO:0000259" key="8">
    <source>
        <dbReference type="PROSITE" id="PS50110"/>
    </source>
</evidence>
<gene>
    <name evidence="9" type="primary">tmoT_6</name>
    <name evidence="9" type="ORF">LMG28614_07012</name>
</gene>
<keyword evidence="2" id="KW-0902">Two-component regulatory system</keyword>
<dbReference type="Pfam" id="PF00072">
    <property type="entry name" value="Response_reg"/>
    <property type="match status" value="1"/>
</dbReference>
<dbReference type="InterPro" id="IPR011006">
    <property type="entry name" value="CheY-like_superfamily"/>
</dbReference>
<dbReference type="EMBL" id="CADIKK010000071">
    <property type="protein sequence ID" value="CAB3809341.1"/>
    <property type="molecule type" value="Genomic_DNA"/>
</dbReference>
<protein>
    <submittedName>
        <fullName evidence="9">Response regulator protein TmoT</fullName>
    </submittedName>
</protein>
<dbReference type="InterPro" id="IPR001789">
    <property type="entry name" value="Sig_transdc_resp-reg_receiver"/>
</dbReference>
<dbReference type="GO" id="GO:0006355">
    <property type="term" value="P:regulation of DNA-templated transcription"/>
    <property type="evidence" value="ECO:0007669"/>
    <property type="project" value="InterPro"/>
</dbReference>
<dbReference type="GO" id="GO:0003677">
    <property type="term" value="F:DNA binding"/>
    <property type="evidence" value="ECO:0007669"/>
    <property type="project" value="UniProtKB-KW"/>
</dbReference>
<evidence type="ECO:0000256" key="1">
    <source>
        <dbReference type="ARBA" id="ARBA00022553"/>
    </source>
</evidence>
<keyword evidence="5" id="KW-0804">Transcription</keyword>
<evidence type="ECO:0000256" key="3">
    <source>
        <dbReference type="ARBA" id="ARBA00023015"/>
    </source>
</evidence>
<evidence type="ECO:0000259" key="7">
    <source>
        <dbReference type="PROSITE" id="PS50043"/>
    </source>
</evidence>
<dbReference type="AlphaFoldDB" id="A0A6S7C3P5"/>
<dbReference type="PROSITE" id="PS50043">
    <property type="entry name" value="HTH_LUXR_2"/>
    <property type="match status" value="1"/>
</dbReference>
<dbReference type="Gene3D" id="1.10.10.10">
    <property type="entry name" value="Winged helix-like DNA-binding domain superfamily/Winged helix DNA-binding domain"/>
    <property type="match status" value="1"/>
</dbReference>